<keyword evidence="4" id="KW-1185">Reference proteome</keyword>
<accession>A0A840ATS7</accession>
<reference evidence="3 4" key="1">
    <citation type="submission" date="2020-08" db="EMBL/GenBank/DDBJ databases">
        <title>Genomic Encyclopedia of Type Strains, Phase IV (KMG-IV): sequencing the most valuable type-strain genomes for metagenomic binning, comparative biology and taxonomic classification.</title>
        <authorList>
            <person name="Goeker M."/>
        </authorList>
    </citation>
    <scope>NUCLEOTIDE SEQUENCE [LARGE SCALE GENOMIC DNA]</scope>
    <source>
        <strain evidence="3 4">DSM 25966</strain>
    </source>
</reference>
<organism evidence="3 4">
    <name type="scientific">Kaistia hirudinis</name>
    <dbReference type="NCBI Taxonomy" id="1293440"/>
    <lineage>
        <taxon>Bacteria</taxon>
        <taxon>Pseudomonadati</taxon>
        <taxon>Pseudomonadota</taxon>
        <taxon>Alphaproteobacteria</taxon>
        <taxon>Hyphomicrobiales</taxon>
        <taxon>Kaistiaceae</taxon>
        <taxon>Kaistia</taxon>
    </lineage>
</organism>
<feature type="transmembrane region" description="Helical" evidence="2">
    <location>
        <begin position="208"/>
        <end position="225"/>
    </location>
</feature>
<gene>
    <name evidence="3" type="ORF">GGR25_003701</name>
</gene>
<keyword evidence="2" id="KW-1133">Transmembrane helix</keyword>
<dbReference type="InterPro" id="IPR010419">
    <property type="entry name" value="CO_DH_gsu"/>
</dbReference>
<sequence>MEMTGEYRIPVDRAAVWKALNDPRILTEAIPGCEDLVRNPDGSMSGRFVATSGPGTPAFASTIALASVVEGQSLTITGEGDGGSAGSVKGVADVRLVDDGAGTLLTYVLRTQLGGTLAQLGSRQIDATAKTMIEGVLGALAGRLGDLPTIASTPSLATPGGDSAAEEELIDRLEHRVENFAENVAEAAEEVEEEVEVAAGRGFLGGPYMWGLIALLIVIVILAVLH</sequence>
<evidence type="ECO:0000256" key="1">
    <source>
        <dbReference type="SAM" id="Coils"/>
    </source>
</evidence>
<dbReference type="EMBL" id="JACIDS010000004">
    <property type="protein sequence ID" value="MBB3932643.1"/>
    <property type="molecule type" value="Genomic_DNA"/>
</dbReference>
<feature type="coiled-coil region" evidence="1">
    <location>
        <begin position="163"/>
        <end position="201"/>
    </location>
</feature>
<dbReference type="Gene3D" id="3.30.530.20">
    <property type="match status" value="1"/>
</dbReference>
<dbReference type="Proteomes" id="UP000553963">
    <property type="component" value="Unassembled WGS sequence"/>
</dbReference>
<keyword evidence="1" id="KW-0175">Coiled coil</keyword>
<dbReference type="SUPFAM" id="SSF55961">
    <property type="entry name" value="Bet v1-like"/>
    <property type="match status" value="1"/>
</dbReference>
<keyword evidence="2" id="KW-0812">Transmembrane</keyword>
<dbReference type="AlphaFoldDB" id="A0A840ATS7"/>
<protein>
    <recommendedName>
        <fullName evidence="5">Carbon monoxide dehydrogenase</fullName>
    </recommendedName>
</protein>
<evidence type="ECO:0000313" key="4">
    <source>
        <dbReference type="Proteomes" id="UP000553963"/>
    </source>
</evidence>
<proteinExistence type="predicted"/>
<evidence type="ECO:0000256" key="2">
    <source>
        <dbReference type="SAM" id="Phobius"/>
    </source>
</evidence>
<dbReference type="InterPro" id="IPR023393">
    <property type="entry name" value="START-like_dom_sf"/>
</dbReference>
<dbReference type="Pfam" id="PF06240">
    <property type="entry name" value="COXG"/>
    <property type="match status" value="1"/>
</dbReference>
<dbReference type="PANTHER" id="PTHR38588:SF1">
    <property type="entry name" value="BLL0334 PROTEIN"/>
    <property type="match status" value="1"/>
</dbReference>
<keyword evidence="2" id="KW-0472">Membrane</keyword>
<dbReference type="CDD" id="cd05018">
    <property type="entry name" value="CoxG"/>
    <property type="match status" value="1"/>
</dbReference>
<evidence type="ECO:0008006" key="5">
    <source>
        <dbReference type="Google" id="ProtNLM"/>
    </source>
</evidence>
<dbReference type="RefSeq" id="WP_246409917.1">
    <property type="nucleotide sequence ID" value="NZ_JACIDS010000004.1"/>
</dbReference>
<dbReference type="PANTHER" id="PTHR38588">
    <property type="entry name" value="BLL0334 PROTEIN"/>
    <property type="match status" value="1"/>
</dbReference>
<name>A0A840ATS7_9HYPH</name>
<comment type="caution">
    <text evidence="3">The sequence shown here is derived from an EMBL/GenBank/DDBJ whole genome shotgun (WGS) entry which is preliminary data.</text>
</comment>
<evidence type="ECO:0000313" key="3">
    <source>
        <dbReference type="EMBL" id="MBB3932643.1"/>
    </source>
</evidence>